<dbReference type="SUPFAM" id="SSF51011">
    <property type="entry name" value="Glycosyl hydrolase domain"/>
    <property type="match status" value="1"/>
</dbReference>
<dbReference type="InterPro" id="IPR004193">
    <property type="entry name" value="Glyco_hydro_13_N"/>
</dbReference>
<gene>
    <name evidence="3" type="ORF">GXW78_03960</name>
</gene>
<name>A0ABS5ECP7_9PROT</name>
<dbReference type="Proteomes" id="UP000698752">
    <property type="component" value="Unassembled WGS sequence"/>
</dbReference>
<dbReference type="InterPro" id="IPR013780">
    <property type="entry name" value="Glyco_hydro_b"/>
</dbReference>
<dbReference type="CDD" id="cd02856">
    <property type="entry name" value="E_set_GDE_Isoamylase_N"/>
    <property type="match status" value="1"/>
</dbReference>
<dbReference type="RefSeq" id="WP_211866249.1">
    <property type="nucleotide sequence ID" value="NZ_JAAEDI010000004.1"/>
</dbReference>
<dbReference type="InterPro" id="IPR006047">
    <property type="entry name" value="GH13_cat_dom"/>
</dbReference>
<evidence type="ECO:0000313" key="4">
    <source>
        <dbReference type="Proteomes" id="UP000698752"/>
    </source>
</evidence>
<dbReference type="SUPFAM" id="SSF51445">
    <property type="entry name" value="(Trans)glycosidases"/>
    <property type="match status" value="1"/>
</dbReference>
<dbReference type="InterPro" id="IPR017853">
    <property type="entry name" value="GH"/>
</dbReference>
<dbReference type="Gene3D" id="2.60.40.1180">
    <property type="entry name" value="Golgi alpha-mannosidase II"/>
    <property type="match status" value="1"/>
</dbReference>
<dbReference type="CDD" id="cd11326">
    <property type="entry name" value="AmyAc_Glg_debranch"/>
    <property type="match status" value="1"/>
</dbReference>
<accession>A0ABS5ECP7</accession>
<organism evidence="3 4">
    <name type="scientific">Neoroseomonas terrae</name>
    <dbReference type="NCBI Taxonomy" id="424799"/>
    <lineage>
        <taxon>Bacteria</taxon>
        <taxon>Pseudomonadati</taxon>
        <taxon>Pseudomonadota</taxon>
        <taxon>Alphaproteobacteria</taxon>
        <taxon>Acetobacterales</taxon>
        <taxon>Acetobacteraceae</taxon>
        <taxon>Neoroseomonas</taxon>
    </lineage>
</organism>
<dbReference type="EMBL" id="JAAEDI010000004">
    <property type="protein sequence ID" value="MBR0648802.1"/>
    <property type="molecule type" value="Genomic_DNA"/>
</dbReference>
<dbReference type="PANTHER" id="PTHR43002">
    <property type="entry name" value="GLYCOGEN DEBRANCHING ENZYME"/>
    <property type="match status" value="1"/>
</dbReference>
<evidence type="ECO:0000313" key="3">
    <source>
        <dbReference type="EMBL" id="MBR0648802.1"/>
    </source>
</evidence>
<evidence type="ECO:0000259" key="2">
    <source>
        <dbReference type="SMART" id="SM00642"/>
    </source>
</evidence>
<keyword evidence="4" id="KW-1185">Reference proteome</keyword>
<dbReference type="InterPro" id="IPR013783">
    <property type="entry name" value="Ig-like_fold"/>
</dbReference>
<dbReference type="Pfam" id="PF02922">
    <property type="entry name" value="CBM_48"/>
    <property type="match status" value="1"/>
</dbReference>
<dbReference type="InterPro" id="IPR014756">
    <property type="entry name" value="Ig_E-set"/>
</dbReference>
<comment type="caution">
    <text evidence="3">The sequence shown here is derived from an EMBL/GenBank/DDBJ whole genome shotgun (WGS) entry which is preliminary data.</text>
</comment>
<dbReference type="SMART" id="SM00642">
    <property type="entry name" value="Aamy"/>
    <property type="match status" value="1"/>
</dbReference>
<protein>
    <submittedName>
        <fullName evidence="3">Glycogen debranching enzyme GlgX</fullName>
    </submittedName>
</protein>
<evidence type="ECO:0000256" key="1">
    <source>
        <dbReference type="ARBA" id="ARBA00008061"/>
    </source>
</evidence>
<reference evidence="4" key="1">
    <citation type="journal article" date="2021" name="Syst. Appl. Microbiol.">
        <title>Roseomonas hellenica sp. nov., isolated from roots of wild-growing Alkanna tinctoria.</title>
        <authorList>
            <person name="Rat A."/>
            <person name="Naranjo H.D."/>
            <person name="Lebbe L."/>
            <person name="Cnockaert M."/>
            <person name="Krigas N."/>
            <person name="Grigoriadou K."/>
            <person name="Maloupa E."/>
            <person name="Willems A."/>
        </authorList>
    </citation>
    <scope>NUCLEOTIDE SEQUENCE [LARGE SCALE GENOMIC DNA]</scope>
    <source>
        <strain evidence="4">LMG 31159</strain>
    </source>
</reference>
<sequence>MDEGDLRPFGVHAVTGGATAAIPAPGAEGIDSCIFDDRETRCRLSGRTGNVFHAYLPGLAEGTHYGLGAHGSRVLRLNPRKLLLDPWAREINRPFTINAALFDDDPADSAPFVPAPRSAARKGAVSVYELHVRGFSRHNPEIPDRIRGTFAALGHPASMAYLRGLGVTPVEIMPAAAWADEQHLGPLRLTNYWGYNPIGWLAPVAALSEAVDVILDVVLNHSAEGGPSGPTLSLRGLHDASLYRAQDGGYANETGYGNSRALDSPFALHLAIDAMRHWLDQAGLAGLRLDLATTLGRRAMGFDPDAPLLQAIRQDPLLSQCWIIAEPRDVGPGGYQLGAFPPGWGEWNDRFRDDVRRFWRGDAGSLNAMVTRLTGSRDVFGTRPATDPVNFITAHDGFILAALVSHEHKHNEADGEDNRDGADCNLSWSHGVEGPSDALRGRRISDVRALLATLLAARGTPMLSMGDEAGRSQQGNNNAWCQDNALSWFDWLGADAELTAFTTRLIAARSAHPALHAPAPLLGLAHESDEADVRWLRLDASPMAEADWNDRAGRSVVMLLHAFGDRVLVALHGDCTEARLRLPQARAGHRWRILADTADPARCSIAVEEVRLAPAPFCGVPR</sequence>
<dbReference type="Gene3D" id="2.60.40.10">
    <property type="entry name" value="Immunoglobulins"/>
    <property type="match status" value="1"/>
</dbReference>
<dbReference type="InterPro" id="IPR044505">
    <property type="entry name" value="GlgX_Isoamylase_N_E_set"/>
</dbReference>
<feature type="domain" description="Glycosyl hydrolase family 13 catalytic" evidence="2">
    <location>
        <begin position="129"/>
        <end position="509"/>
    </location>
</feature>
<dbReference type="SUPFAM" id="SSF81296">
    <property type="entry name" value="E set domains"/>
    <property type="match status" value="1"/>
</dbReference>
<dbReference type="Gene3D" id="3.20.20.80">
    <property type="entry name" value="Glycosidases"/>
    <property type="match status" value="1"/>
</dbReference>
<comment type="similarity">
    <text evidence="1">Belongs to the glycosyl hydrolase 13 family.</text>
</comment>
<proteinExistence type="inferred from homology"/>